<dbReference type="Proteomes" id="UP001443914">
    <property type="component" value="Unassembled WGS sequence"/>
</dbReference>
<dbReference type="AlphaFoldDB" id="A0AAW1K4E1"/>
<evidence type="ECO:0000256" key="1">
    <source>
        <dbReference type="SAM" id="SignalP"/>
    </source>
</evidence>
<proteinExistence type="predicted"/>
<feature type="signal peptide" evidence="1">
    <location>
        <begin position="1"/>
        <end position="22"/>
    </location>
</feature>
<keyword evidence="1" id="KW-0732">Signal</keyword>
<evidence type="ECO:0000313" key="3">
    <source>
        <dbReference type="Proteomes" id="UP001443914"/>
    </source>
</evidence>
<comment type="caution">
    <text evidence="2">The sequence shown here is derived from an EMBL/GenBank/DDBJ whole genome shotgun (WGS) entry which is preliminary data.</text>
</comment>
<feature type="chain" id="PRO_5043463704" description="Secreted protein" evidence="1">
    <location>
        <begin position="23"/>
        <end position="80"/>
    </location>
</feature>
<protein>
    <recommendedName>
        <fullName evidence="4">Secreted protein</fullName>
    </recommendedName>
</protein>
<organism evidence="2 3">
    <name type="scientific">Saponaria officinalis</name>
    <name type="common">Common soapwort</name>
    <name type="synonym">Lychnis saponaria</name>
    <dbReference type="NCBI Taxonomy" id="3572"/>
    <lineage>
        <taxon>Eukaryota</taxon>
        <taxon>Viridiplantae</taxon>
        <taxon>Streptophyta</taxon>
        <taxon>Embryophyta</taxon>
        <taxon>Tracheophyta</taxon>
        <taxon>Spermatophyta</taxon>
        <taxon>Magnoliopsida</taxon>
        <taxon>eudicotyledons</taxon>
        <taxon>Gunneridae</taxon>
        <taxon>Pentapetalae</taxon>
        <taxon>Caryophyllales</taxon>
        <taxon>Caryophyllaceae</taxon>
        <taxon>Caryophylleae</taxon>
        <taxon>Saponaria</taxon>
    </lineage>
</organism>
<sequence length="80" mass="8959">MKLSIPLVFAILLAHYISSLYAMLPSPPPPYNSEENTRAITSPGSSEDSIVEEADYGYWNPQPYYNRDHAAPIPHTKLPN</sequence>
<reference evidence="2" key="1">
    <citation type="submission" date="2024-03" db="EMBL/GenBank/DDBJ databases">
        <title>WGS assembly of Saponaria officinalis var. Norfolk2.</title>
        <authorList>
            <person name="Jenkins J."/>
            <person name="Shu S."/>
            <person name="Grimwood J."/>
            <person name="Barry K."/>
            <person name="Goodstein D."/>
            <person name="Schmutz J."/>
            <person name="Leebens-Mack J."/>
            <person name="Osbourn A."/>
        </authorList>
    </citation>
    <scope>NUCLEOTIDE SEQUENCE [LARGE SCALE GENOMIC DNA]</scope>
    <source>
        <strain evidence="2">JIC</strain>
    </source>
</reference>
<name>A0AAW1K4E1_SAPOF</name>
<keyword evidence="3" id="KW-1185">Reference proteome</keyword>
<gene>
    <name evidence="2" type="ORF">RND81_06G058500</name>
</gene>
<dbReference type="EMBL" id="JBDFQZ010000006">
    <property type="protein sequence ID" value="KAK9713910.1"/>
    <property type="molecule type" value="Genomic_DNA"/>
</dbReference>
<accession>A0AAW1K4E1</accession>
<evidence type="ECO:0008006" key="4">
    <source>
        <dbReference type="Google" id="ProtNLM"/>
    </source>
</evidence>
<evidence type="ECO:0000313" key="2">
    <source>
        <dbReference type="EMBL" id="KAK9713910.1"/>
    </source>
</evidence>